<dbReference type="EMBL" id="CP012830">
    <property type="protein sequence ID" value="ALI05057.1"/>
    <property type="molecule type" value="Genomic_DNA"/>
</dbReference>
<reference evidence="1 2" key="2">
    <citation type="journal article" date="2018" name="Nature">
        <title>Mutant phenotypes for thousands of bacterial genes of unknown function.</title>
        <authorList>
            <person name="Price M.N."/>
            <person name="Wetmore K.M."/>
            <person name="Waters R.J."/>
            <person name="Callaghan M."/>
            <person name="Ray J."/>
            <person name="Liu H."/>
            <person name="Kuehl J.V."/>
            <person name="Melnyk R.A."/>
            <person name="Lamson J.S."/>
            <person name="Suh Y."/>
            <person name="Carlson H.K."/>
            <person name="Esquivel Z."/>
            <person name="Sadeeshkumar H."/>
            <person name="Chakraborty R."/>
            <person name="Zane G.M."/>
            <person name="Rubin B.E."/>
            <person name="Wall J.D."/>
            <person name="Visel A."/>
            <person name="Bristow J."/>
            <person name="Blow M.J."/>
            <person name="Arkin A.P."/>
            <person name="Deutschbauer A.M."/>
        </authorList>
    </citation>
    <scope>NUCLEOTIDE SEQUENCE [LARGE SCALE GENOMIC DNA]</scope>
    <source>
        <strain evidence="1 2">FW300-N2E3</strain>
    </source>
</reference>
<evidence type="ECO:0000313" key="2">
    <source>
        <dbReference type="Proteomes" id="UP000066487"/>
    </source>
</evidence>
<reference evidence="2" key="1">
    <citation type="submission" date="2015-09" db="EMBL/GenBank/DDBJ databases">
        <title>Whole genome sequence of Pseudomonas fluorescens FW300-N2E3.</title>
        <authorList>
            <person name="Ray J."/>
            <person name="Melnyk R."/>
            <person name="Deutschbauer A."/>
        </authorList>
    </citation>
    <scope>NUCLEOTIDE SEQUENCE [LARGE SCALE GENOMIC DNA]</scope>
    <source>
        <strain evidence="2">FW300-N2E3</strain>
    </source>
</reference>
<dbReference type="AlphaFoldDB" id="A0A0N9WSB0"/>
<dbReference type="Proteomes" id="UP000066487">
    <property type="component" value="Chromosome"/>
</dbReference>
<dbReference type="OrthoDB" id="7004623at2"/>
<dbReference type="RefSeq" id="WP_054598227.1">
    <property type="nucleotide sequence ID" value="NZ_CP012830.1"/>
</dbReference>
<name>A0A0N9WSB0_PSEFL</name>
<accession>A0A0N9WSB0</accession>
<proteinExistence type="predicted"/>
<organism evidence="1 2">
    <name type="scientific">Pseudomonas fluorescens</name>
    <dbReference type="NCBI Taxonomy" id="294"/>
    <lineage>
        <taxon>Bacteria</taxon>
        <taxon>Pseudomonadati</taxon>
        <taxon>Pseudomonadota</taxon>
        <taxon>Gammaproteobacteria</taxon>
        <taxon>Pseudomonadales</taxon>
        <taxon>Pseudomonadaceae</taxon>
        <taxon>Pseudomonas</taxon>
    </lineage>
</organism>
<gene>
    <name evidence="1" type="ORF">AO353_13630</name>
</gene>
<sequence length="216" mass="24254">MSVLADAVVVGSCVLSFASEVCPQDQQDIQDCLLYAELAATDKYPGQVSKKVWFDYYQGRLLKAGFTLKTIVPSEPLRVSNVNQLLSISHTIIGRLGVERLGQLVEETYAALRLDEFAWNFFRGNVANSGSGILKCAPCERLDSGDVVVCLYGLRYSTNVIEDDFFFWSEFGKEVVIIPDGGVFAFNREVFENYRGRVHEKIDAYSDKILVRKLKL</sequence>
<evidence type="ECO:0000313" key="1">
    <source>
        <dbReference type="EMBL" id="ALI05057.1"/>
    </source>
</evidence>
<protein>
    <submittedName>
        <fullName evidence="1">Uncharacterized protein</fullName>
    </submittedName>
</protein>